<keyword evidence="3" id="KW-1185">Reference proteome</keyword>
<evidence type="ECO:0000313" key="3">
    <source>
        <dbReference type="Proteomes" id="UP001265083"/>
    </source>
</evidence>
<dbReference type="RefSeq" id="WP_310951866.1">
    <property type="nucleotide sequence ID" value="NZ_JAVLUS010000019.1"/>
</dbReference>
<reference evidence="2 3" key="1">
    <citation type="submission" date="2023-08" db="EMBL/GenBank/DDBJ databases">
        <title>Bioegradation of LLDPE and BLDPE plastic by marine bacteria from coast plastic debris.</title>
        <authorList>
            <person name="Rong Z."/>
        </authorList>
    </citation>
    <scope>NUCLEOTIDE SEQUENCE [LARGE SCALE GENOMIC DNA]</scope>
    <source>
        <strain evidence="2 3">Z-2</strain>
    </source>
</reference>
<sequence length="277" mass="31221">MTFGFDEVAGTAADNPRRERDQQAAAAERSAAEDWDERRDLTRHFIEAIRAPLQVVYARLVSEGIKPVKSKLSSKTFLLTTHEQLVWIGDTIDAGFMNNQYGPFFRFINSINKNGDFFWTDVIEFRRPGVHNDGGLNDLGRIERPFSREIKPPRNAEKRVRSKAVFWSDRNDSLEFTAYYIARSICSVPSTRNGGAAGATDPIVVDRSDGSVYFRWTGTDNRHRDDDAPGEERRAPAIVPPLLEPIEDNVARAAARTIALHRLAQSQSASSRRGSRR</sequence>
<evidence type="ECO:0000256" key="1">
    <source>
        <dbReference type="SAM" id="MobiDB-lite"/>
    </source>
</evidence>
<organism evidence="2 3">
    <name type="scientific">Gordonia westfalica</name>
    <dbReference type="NCBI Taxonomy" id="158898"/>
    <lineage>
        <taxon>Bacteria</taxon>
        <taxon>Bacillati</taxon>
        <taxon>Actinomycetota</taxon>
        <taxon>Actinomycetes</taxon>
        <taxon>Mycobacteriales</taxon>
        <taxon>Gordoniaceae</taxon>
        <taxon>Gordonia</taxon>
    </lineage>
</organism>
<accession>A0ABU2GX11</accession>
<proteinExistence type="predicted"/>
<comment type="caution">
    <text evidence="2">The sequence shown here is derived from an EMBL/GenBank/DDBJ whole genome shotgun (WGS) entry which is preliminary data.</text>
</comment>
<dbReference type="Proteomes" id="UP001265083">
    <property type="component" value="Unassembled WGS sequence"/>
</dbReference>
<evidence type="ECO:0000313" key="2">
    <source>
        <dbReference type="EMBL" id="MDS1116006.1"/>
    </source>
</evidence>
<gene>
    <name evidence="2" type="ORF">RD149_19855</name>
</gene>
<name>A0ABU2GX11_9ACTN</name>
<feature type="region of interest" description="Disordered" evidence="1">
    <location>
        <begin position="1"/>
        <end position="32"/>
    </location>
</feature>
<dbReference type="EMBL" id="JAVLUS010000019">
    <property type="protein sequence ID" value="MDS1116006.1"/>
    <property type="molecule type" value="Genomic_DNA"/>
</dbReference>
<protein>
    <submittedName>
        <fullName evidence="2">Uncharacterized protein</fullName>
    </submittedName>
</protein>